<evidence type="ECO:0000259" key="1">
    <source>
        <dbReference type="Pfam" id="PF02272"/>
    </source>
</evidence>
<dbReference type="Gene3D" id="3.10.310.30">
    <property type="match status" value="1"/>
</dbReference>
<dbReference type="AlphaFoldDB" id="A0A0B4EFP8"/>
<comment type="caution">
    <text evidence="2">The sequence shown here is derived from an EMBL/GenBank/DDBJ whole genome shotgun (WGS) entry which is preliminary data.</text>
</comment>
<proteinExistence type="predicted"/>
<dbReference type="EMBL" id="AUZI01000032">
    <property type="protein sequence ID" value="KID48096.1"/>
    <property type="molecule type" value="Genomic_DNA"/>
</dbReference>
<accession>A0A0B4EFP8</accession>
<protein>
    <recommendedName>
        <fullName evidence="1">DHHA1 domain-containing protein</fullName>
    </recommendedName>
</protein>
<evidence type="ECO:0000313" key="3">
    <source>
        <dbReference type="Proteomes" id="UP000031184"/>
    </source>
</evidence>
<organism evidence="2 3">
    <name type="scientific">Fusobacterium necrophorum subsp. funduliforme B35</name>
    <dbReference type="NCBI Taxonomy" id="1226633"/>
    <lineage>
        <taxon>Bacteria</taxon>
        <taxon>Fusobacteriati</taxon>
        <taxon>Fusobacteriota</taxon>
        <taxon>Fusobacteriia</taxon>
        <taxon>Fusobacteriales</taxon>
        <taxon>Fusobacteriaceae</taxon>
        <taxon>Fusobacterium</taxon>
    </lineage>
</organism>
<feature type="domain" description="DHHA1" evidence="1">
    <location>
        <begin position="3"/>
        <end position="40"/>
    </location>
</feature>
<dbReference type="InterPro" id="IPR003156">
    <property type="entry name" value="DHHA1_dom"/>
</dbReference>
<dbReference type="PATRIC" id="fig|1226633.4.peg.2397"/>
<name>A0A0B4EFP8_9FUSO</name>
<reference evidence="2 3" key="1">
    <citation type="submission" date="2013-08" db="EMBL/GenBank/DDBJ databases">
        <title>An opportunistic ruminal bacterium that causes liver abscesses in cattle.</title>
        <authorList>
            <person name="Benahmed F.H."/>
            <person name="Rasmussen M."/>
            <person name="Harbottle H."/>
            <person name="Soppet D."/>
            <person name="Nagaraja T.G."/>
            <person name="Davidson M."/>
        </authorList>
    </citation>
    <scope>NUCLEOTIDE SEQUENCE [LARGE SCALE GENOMIC DNA]</scope>
    <source>
        <strain evidence="2 3">B35</strain>
    </source>
</reference>
<dbReference type="Pfam" id="PF02272">
    <property type="entry name" value="DHHA1"/>
    <property type="match status" value="1"/>
</dbReference>
<dbReference type="Proteomes" id="UP000031184">
    <property type="component" value="Unassembled WGS sequence"/>
</dbReference>
<sequence length="53" mass="5940">MSILAQKLGEFCGHSGGGHKNASGCKIYNRDRFKENLLELFYESMDALKLGNF</sequence>
<evidence type="ECO:0000313" key="2">
    <source>
        <dbReference type="EMBL" id="KID48096.1"/>
    </source>
</evidence>
<dbReference type="GO" id="GO:0003676">
    <property type="term" value="F:nucleic acid binding"/>
    <property type="evidence" value="ECO:0007669"/>
    <property type="project" value="InterPro"/>
</dbReference>
<gene>
    <name evidence="2" type="ORF">C095_11895</name>
</gene>